<gene>
    <name evidence="1" type="ORF">CCAM_LOCUS31574</name>
</gene>
<dbReference type="Proteomes" id="UP000595140">
    <property type="component" value="Unassembled WGS sequence"/>
</dbReference>
<keyword evidence="2" id="KW-1185">Reference proteome</keyword>
<protein>
    <submittedName>
        <fullName evidence="1">Uncharacterized protein</fullName>
    </submittedName>
</protein>
<reference evidence="1 2" key="1">
    <citation type="submission" date="2018-04" db="EMBL/GenBank/DDBJ databases">
        <authorList>
            <person name="Vogel A."/>
        </authorList>
    </citation>
    <scope>NUCLEOTIDE SEQUENCE [LARGE SCALE GENOMIC DNA]</scope>
</reference>
<proteinExistence type="predicted"/>
<dbReference type="OrthoDB" id="1740937at2759"/>
<sequence length="112" mass="12478">MPREYVSVLGHAKTGHDFMLVNEEMKPFVLTLWEDFAMNQGWDITSLLESGRHPIILGKRVTVTPFNGLMPSLVCWLELGGAFNKMEISTPPPINKMEISPCTGIGFPLFVG</sequence>
<name>A0A484MP10_9ASTE</name>
<evidence type="ECO:0000313" key="1">
    <source>
        <dbReference type="EMBL" id="VFQ89798.1"/>
    </source>
</evidence>
<organism evidence="1 2">
    <name type="scientific">Cuscuta campestris</name>
    <dbReference type="NCBI Taxonomy" id="132261"/>
    <lineage>
        <taxon>Eukaryota</taxon>
        <taxon>Viridiplantae</taxon>
        <taxon>Streptophyta</taxon>
        <taxon>Embryophyta</taxon>
        <taxon>Tracheophyta</taxon>
        <taxon>Spermatophyta</taxon>
        <taxon>Magnoliopsida</taxon>
        <taxon>eudicotyledons</taxon>
        <taxon>Gunneridae</taxon>
        <taxon>Pentapetalae</taxon>
        <taxon>asterids</taxon>
        <taxon>lamiids</taxon>
        <taxon>Solanales</taxon>
        <taxon>Convolvulaceae</taxon>
        <taxon>Cuscuteae</taxon>
        <taxon>Cuscuta</taxon>
        <taxon>Cuscuta subgen. Grammica</taxon>
        <taxon>Cuscuta sect. Cleistogrammica</taxon>
    </lineage>
</organism>
<dbReference type="EMBL" id="OOIL02003880">
    <property type="protein sequence ID" value="VFQ89798.1"/>
    <property type="molecule type" value="Genomic_DNA"/>
</dbReference>
<dbReference type="AlphaFoldDB" id="A0A484MP10"/>
<accession>A0A484MP10</accession>
<evidence type="ECO:0000313" key="2">
    <source>
        <dbReference type="Proteomes" id="UP000595140"/>
    </source>
</evidence>